<evidence type="ECO:0000256" key="2">
    <source>
        <dbReference type="ARBA" id="ARBA00001946"/>
    </source>
</evidence>
<protein>
    <submittedName>
        <fullName evidence="8">Coenzyme A pyrophosphatase</fullName>
    </submittedName>
</protein>
<dbReference type="InterPro" id="IPR045121">
    <property type="entry name" value="CoAse"/>
</dbReference>
<dbReference type="SUPFAM" id="SSF55811">
    <property type="entry name" value="Nudix"/>
    <property type="match status" value="1"/>
</dbReference>
<dbReference type="NCBIfam" id="NF007980">
    <property type="entry name" value="PRK10707.1"/>
    <property type="match status" value="1"/>
</dbReference>
<organism evidence="8 9">
    <name type="scientific">Halopseudomonas pertucinogena</name>
    <dbReference type="NCBI Taxonomy" id="86175"/>
    <lineage>
        <taxon>Bacteria</taxon>
        <taxon>Pseudomonadati</taxon>
        <taxon>Pseudomonadota</taxon>
        <taxon>Gammaproteobacteria</taxon>
        <taxon>Pseudomonadales</taxon>
        <taxon>Pseudomonadaceae</taxon>
        <taxon>Halopseudomonas</taxon>
    </lineage>
</organism>
<dbReference type="InterPro" id="IPR000086">
    <property type="entry name" value="NUDIX_hydrolase_dom"/>
</dbReference>
<dbReference type="Proteomes" id="UP000633263">
    <property type="component" value="Unassembled WGS sequence"/>
</dbReference>
<evidence type="ECO:0000313" key="8">
    <source>
        <dbReference type="EMBL" id="GGI89394.1"/>
    </source>
</evidence>
<evidence type="ECO:0000259" key="7">
    <source>
        <dbReference type="PROSITE" id="PS51462"/>
    </source>
</evidence>
<dbReference type="EMBL" id="BMNN01000001">
    <property type="protein sequence ID" value="GGI89394.1"/>
    <property type="molecule type" value="Genomic_DNA"/>
</dbReference>
<dbReference type="Pfam" id="PF00293">
    <property type="entry name" value="NUDIX"/>
    <property type="match status" value="1"/>
</dbReference>
<evidence type="ECO:0000256" key="4">
    <source>
        <dbReference type="ARBA" id="ARBA00022801"/>
    </source>
</evidence>
<reference evidence="9" key="1">
    <citation type="journal article" date="2019" name="Int. J. Syst. Evol. Microbiol.">
        <title>The Global Catalogue of Microorganisms (GCM) 10K type strain sequencing project: providing services to taxonomists for standard genome sequencing and annotation.</title>
        <authorList>
            <consortium name="The Broad Institute Genomics Platform"/>
            <consortium name="The Broad Institute Genome Sequencing Center for Infectious Disease"/>
            <person name="Wu L."/>
            <person name="Ma J."/>
        </authorList>
    </citation>
    <scope>NUCLEOTIDE SEQUENCE [LARGE SCALE GENOMIC DNA]</scope>
    <source>
        <strain evidence="9">JCM 11590</strain>
    </source>
</reference>
<feature type="domain" description="Nudix hydrolase" evidence="7">
    <location>
        <begin position="32"/>
        <end position="168"/>
    </location>
</feature>
<evidence type="ECO:0000313" key="9">
    <source>
        <dbReference type="Proteomes" id="UP000633263"/>
    </source>
</evidence>
<dbReference type="InterPro" id="IPR015797">
    <property type="entry name" value="NUDIX_hydrolase-like_dom_sf"/>
</dbReference>
<keyword evidence="6" id="KW-0464">Manganese</keyword>
<comment type="cofactor">
    <cofactor evidence="1">
        <name>Mn(2+)</name>
        <dbReference type="ChEBI" id="CHEBI:29035"/>
    </cofactor>
</comment>
<dbReference type="PANTHER" id="PTHR12992">
    <property type="entry name" value="NUDIX HYDROLASE"/>
    <property type="match status" value="1"/>
</dbReference>
<keyword evidence="5" id="KW-0460">Magnesium</keyword>
<dbReference type="PANTHER" id="PTHR12992:SF11">
    <property type="entry name" value="MITOCHONDRIAL COENZYME A DIPHOSPHATASE NUDT8"/>
    <property type="match status" value="1"/>
</dbReference>
<dbReference type="CDD" id="cd03426">
    <property type="entry name" value="NUDIX_CoAse_Nudt7"/>
    <property type="match status" value="1"/>
</dbReference>
<comment type="cofactor">
    <cofactor evidence="2">
        <name>Mg(2+)</name>
        <dbReference type="ChEBI" id="CHEBI:18420"/>
    </cofactor>
</comment>
<comment type="caution">
    <text evidence="8">The sequence shown here is derived from an EMBL/GenBank/DDBJ whole genome shotgun (WGS) entry which is preliminary data.</text>
</comment>
<evidence type="ECO:0000256" key="6">
    <source>
        <dbReference type="ARBA" id="ARBA00023211"/>
    </source>
</evidence>
<evidence type="ECO:0000256" key="3">
    <source>
        <dbReference type="ARBA" id="ARBA00022723"/>
    </source>
</evidence>
<name>A0ABQ2CJV5_9GAMM</name>
<dbReference type="PROSITE" id="PS51462">
    <property type="entry name" value="NUDIX"/>
    <property type="match status" value="1"/>
</dbReference>
<evidence type="ECO:0000256" key="1">
    <source>
        <dbReference type="ARBA" id="ARBA00001936"/>
    </source>
</evidence>
<proteinExistence type="predicted"/>
<keyword evidence="3" id="KW-0479">Metal-binding</keyword>
<dbReference type="Gene3D" id="3.90.79.10">
    <property type="entry name" value="Nucleoside Triphosphate Pyrophosphohydrolase"/>
    <property type="match status" value="1"/>
</dbReference>
<evidence type="ECO:0000256" key="5">
    <source>
        <dbReference type="ARBA" id="ARBA00022842"/>
    </source>
</evidence>
<gene>
    <name evidence="8" type="ORF">GCM10009083_02230</name>
</gene>
<keyword evidence="9" id="KW-1185">Reference proteome</keyword>
<keyword evidence="4" id="KW-0378">Hydrolase</keyword>
<accession>A0ABQ2CJV5</accession>
<sequence>MIVKNDEVGCMLDKVRSRIPEYRPRVVDTSGLAEAGVLVPVTCVNDRPEIILTLRSNNLSTHSGEVALPGGRRDPGDMDLAYTALREAHEEIGLLPDLVEVVGPLGTLVSRFGIKVTPYVGIVPDVFDLRPNEDEIQEVFRVPVSYFLEDHREMTHRIDYEGRSWYVPSYNYEGYRIWGLTALILVDLMNVAFDAHIPLDIPSESVNNR</sequence>